<organism evidence="3 4">
    <name type="scientific">Solimonas terrae</name>
    <dbReference type="NCBI Taxonomy" id="1396819"/>
    <lineage>
        <taxon>Bacteria</taxon>
        <taxon>Pseudomonadati</taxon>
        <taxon>Pseudomonadota</taxon>
        <taxon>Gammaproteobacteria</taxon>
        <taxon>Nevskiales</taxon>
        <taxon>Nevskiaceae</taxon>
        <taxon>Solimonas</taxon>
    </lineage>
</organism>
<keyword evidence="4" id="KW-1185">Reference proteome</keyword>
<dbReference type="EMBL" id="JAAMOW010000002">
    <property type="protein sequence ID" value="NGY03942.1"/>
    <property type="molecule type" value="Genomic_DNA"/>
</dbReference>
<feature type="domain" description="ChsH2 rubredoxin-like zinc ribbon" evidence="2">
    <location>
        <begin position="23"/>
        <end position="58"/>
    </location>
</feature>
<evidence type="ECO:0000313" key="4">
    <source>
        <dbReference type="Proteomes" id="UP000472676"/>
    </source>
</evidence>
<dbReference type="RefSeq" id="WP_166252235.1">
    <property type="nucleotide sequence ID" value="NZ_JAAMOW010000002.1"/>
</dbReference>
<protein>
    <submittedName>
        <fullName evidence="3">DNA-binding protein</fullName>
    </submittedName>
</protein>
<dbReference type="InterPro" id="IPR002878">
    <property type="entry name" value="ChsH2_C"/>
</dbReference>
<evidence type="ECO:0000259" key="1">
    <source>
        <dbReference type="Pfam" id="PF01796"/>
    </source>
</evidence>
<comment type="caution">
    <text evidence="3">The sequence shown here is derived from an EMBL/GenBank/DDBJ whole genome shotgun (WGS) entry which is preliminary data.</text>
</comment>
<gene>
    <name evidence="3" type="ORF">G7Y85_04140</name>
</gene>
<dbReference type="Pfam" id="PF01796">
    <property type="entry name" value="OB_ChsH2_C"/>
    <property type="match status" value="1"/>
</dbReference>
<dbReference type="InterPro" id="IPR022002">
    <property type="entry name" value="ChsH2_Znr"/>
</dbReference>
<dbReference type="Proteomes" id="UP000472676">
    <property type="component" value="Unassembled WGS sequence"/>
</dbReference>
<sequence length="140" mass="15158">MAGYNTSSTRPQPRLDADNRAFWTGGANGELLIHRCADCGGYVHPPRPVCRHCLSDKVAPSAVPGTGVVDTFTVNHQKWFPAMEVPFVIARVALDGAPGVYLTTNIVGCPVDAVDIGDKVRVTFEQHGEVWLPLFEKVDA</sequence>
<dbReference type="Pfam" id="PF12172">
    <property type="entry name" value="zf-ChsH2"/>
    <property type="match status" value="1"/>
</dbReference>
<keyword evidence="3" id="KW-0238">DNA-binding</keyword>
<evidence type="ECO:0000259" key="2">
    <source>
        <dbReference type="Pfam" id="PF12172"/>
    </source>
</evidence>
<name>A0A6M2BMR0_9GAMM</name>
<dbReference type="Gene3D" id="6.10.30.10">
    <property type="match status" value="1"/>
</dbReference>
<reference evidence="3 4" key="1">
    <citation type="journal article" date="2014" name="Int. J. Syst. Evol. Microbiol.">
        <title>Solimonas terrae sp. nov., isolated from soil.</title>
        <authorList>
            <person name="Kim S.J."/>
            <person name="Moon J.Y."/>
            <person name="Weon H.Y."/>
            <person name="Ahn J.H."/>
            <person name="Chen W.M."/>
            <person name="Kwon S.W."/>
        </authorList>
    </citation>
    <scope>NUCLEOTIDE SEQUENCE [LARGE SCALE GENOMIC DNA]</scope>
    <source>
        <strain evidence="3 4">KIS83-12</strain>
    </source>
</reference>
<dbReference type="PANTHER" id="PTHR34075:SF5">
    <property type="entry name" value="BLR3430 PROTEIN"/>
    <property type="match status" value="1"/>
</dbReference>
<accession>A0A6M2BMR0</accession>
<proteinExistence type="predicted"/>
<evidence type="ECO:0000313" key="3">
    <source>
        <dbReference type="EMBL" id="NGY03942.1"/>
    </source>
</evidence>
<feature type="domain" description="ChsH2 C-terminal OB-fold" evidence="1">
    <location>
        <begin position="62"/>
        <end position="125"/>
    </location>
</feature>
<dbReference type="SUPFAM" id="SSF50249">
    <property type="entry name" value="Nucleic acid-binding proteins"/>
    <property type="match status" value="1"/>
</dbReference>
<dbReference type="GO" id="GO:0003677">
    <property type="term" value="F:DNA binding"/>
    <property type="evidence" value="ECO:0007669"/>
    <property type="project" value="UniProtKB-KW"/>
</dbReference>
<dbReference type="AlphaFoldDB" id="A0A6M2BMR0"/>
<dbReference type="PANTHER" id="PTHR34075">
    <property type="entry name" value="BLR3430 PROTEIN"/>
    <property type="match status" value="1"/>
</dbReference>
<dbReference type="InterPro" id="IPR052513">
    <property type="entry name" value="Thioester_dehydratase-like"/>
</dbReference>
<dbReference type="InterPro" id="IPR012340">
    <property type="entry name" value="NA-bd_OB-fold"/>
</dbReference>